<dbReference type="AlphaFoldDB" id="A0A0G3G6S7"/>
<dbReference type="SUPFAM" id="SSF89550">
    <property type="entry name" value="PHP domain-like"/>
    <property type="match status" value="1"/>
</dbReference>
<keyword evidence="8" id="KW-0239">DNA-directed DNA polymerase</keyword>
<dbReference type="EMBL" id="CP011367">
    <property type="protein sequence ID" value="AKJ95162.1"/>
    <property type="molecule type" value="Genomic_DNA"/>
</dbReference>
<dbReference type="NCBIfam" id="TIGR00594">
    <property type="entry name" value="polc"/>
    <property type="match status" value="1"/>
</dbReference>
<dbReference type="PATRIC" id="fig|106634.4.peg.1471"/>
<feature type="domain" description="Polymerase/histidinol phosphatase N-terminal" evidence="10">
    <location>
        <begin position="9"/>
        <end position="76"/>
    </location>
</feature>
<keyword evidence="4" id="KW-0963">Cytoplasm</keyword>
<dbReference type="InterPro" id="IPR003141">
    <property type="entry name" value="Pol/His_phosphatase_N"/>
</dbReference>
<evidence type="ECO:0000259" key="10">
    <source>
        <dbReference type="SMART" id="SM00481"/>
    </source>
</evidence>
<dbReference type="InterPro" id="IPR012340">
    <property type="entry name" value="NA-bd_OB-fold"/>
</dbReference>
<dbReference type="GO" id="GO:0008408">
    <property type="term" value="F:3'-5' exonuclease activity"/>
    <property type="evidence" value="ECO:0007669"/>
    <property type="project" value="InterPro"/>
</dbReference>
<dbReference type="InterPro" id="IPR048472">
    <property type="entry name" value="DNA_pol_IIIA_C"/>
</dbReference>
<reference evidence="11 12" key="1">
    <citation type="submission" date="2015-04" db="EMBL/GenBank/DDBJ databases">
        <title>Complete Sequence for the Genome of the Thioalkalivibrio versutus D301.</title>
        <authorList>
            <person name="Mu T."/>
            <person name="Zhou J."/>
            <person name="Xu X."/>
        </authorList>
    </citation>
    <scope>NUCLEOTIDE SEQUENCE [LARGE SCALE GENOMIC DNA]</scope>
    <source>
        <strain evidence="11 12">D301</strain>
    </source>
</reference>
<dbReference type="InterPro" id="IPR004013">
    <property type="entry name" value="PHP_dom"/>
</dbReference>
<dbReference type="PANTHER" id="PTHR32294">
    <property type="entry name" value="DNA POLYMERASE III SUBUNIT ALPHA"/>
    <property type="match status" value="1"/>
</dbReference>
<dbReference type="NCBIfam" id="NF004226">
    <property type="entry name" value="PRK05673.1"/>
    <property type="match status" value="1"/>
</dbReference>
<keyword evidence="12" id="KW-1185">Reference proteome</keyword>
<evidence type="ECO:0000313" key="11">
    <source>
        <dbReference type="EMBL" id="AKJ95162.1"/>
    </source>
</evidence>
<evidence type="ECO:0000256" key="4">
    <source>
        <dbReference type="ARBA" id="ARBA00022490"/>
    </source>
</evidence>
<keyword evidence="6" id="KW-0548">Nucleotidyltransferase</keyword>
<gene>
    <name evidence="11" type="ORF">TVD_07200</name>
</gene>
<dbReference type="Pfam" id="PF01336">
    <property type="entry name" value="tRNA_anti-codon"/>
    <property type="match status" value="1"/>
</dbReference>
<dbReference type="Pfam" id="PF14579">
    <property type="entry name" value="HHH_6"/>
    <property type="match status" value="1"/>
</dbReference>
<evidence type="ECO:0000256" key="6">
    <source>
        <dbReference type="ARBA" id="ARBA00022695"/>
    </source>
</evidence>
<dbReference type="Gene3D" id="1.10.10.1600">
    <property type="entry name" value="Bacterial DNA polymerase III alpha subunit, thumb domain"/>
    <property type="match status" value="1"/>
</dbReference>
<dbReference type="FunFam" id="1.10.150.870:FF:000001">
    <property type="entry name" value="DNA polymerase III subunit alpha"/>
    <property type="match status" value="1"/>
</dbReference>
<evidence type="ECO:0000256" key="7">
    <source>
        <dbReference type="ARBA" id="ARBA00022705"/>
    </source>
</evidence>
<dbReference type="Gene3D" id="1.10.150.870">
    <property type="match status" value="1"/>
</dbReference>
<dbReference type="GO" id="GO:0005737">
    <property type="term" value="C:cytoplasm"/>
    <property type="evidence" value="ECO:0007669"/>
    <property type="project" value="UniProtKB-SubCell"/>
</dbReference>
<keyword evidence="5" id="KW-0808">Transferase</keyword>
<evidence type="ECO:0000256" key="3">
    <source>
        <dbReference type="ARBA" id="ARBA00019114"/>
    </source>
</evidence>
<evidence type="ECO:0000256" key="1">
    <source>
        <dbReference type="ARBA" id="ARBA00004496"/>
    </source>
</evidence>
<evidence type="ECO:0000256" key="9">
    <source>
        <dbReference type="ARBA" id="ARBA00049244"/>
    </source>
</evidence>
<comment type="catalytic activity">
    <reaction evidence="9">
        <text>DNA(n) + a 2'-deoxyribonucleoside 5'-triphosphate = DNA(n+1) + diphosphate</text>
        <dbReference type="Rhea" id="RHEA:22508"/>
        <dbReference type="Rhea" id="RHEA-COMP:17339"/>
        <dbReference type="Rhea" id="RHEA-COMP:17340"/>
        <dbReference type="ChEBI" id="CHEBI:33019"/>
        <dbReference type="ChEBI" id="CHEBI:61560"/>
        <dbReference type="ChEBI" id="CHEBI:173112"/>
        <dbReference type="EC" id="2.7.7.7"/>
    </reaction>
</comment>
<dbReference type="EC" id="2.7.7.7" evidence="2"/>
<comment type="subcellular location">
    <subcellularLocation>
        <location evidence="1">Cytoplasm</location>
    </subcellularLocation>
</comment>
<accession>A0A0G3G6S7</accession>
<dbReference type="GO" id="GO:0003676">
    <property type="term" value="F:nucleic acid binding"/>
    <property type="evidence" value="ECO:0007669"/>
    <property type="project" value="InterPro"/>
</dbReference>
<dbReference type="Pfam" id="PF02811">
    <property type="entry name" value="PHP"/>
    <property type="match status" value="1"/>
</dbReference>
<keyword evidence="7" id="KW-0235">DNA replication</keyword>
<dbReference type="STRING" id="106634.TVD_07200"/>
<dbReference type="Gene3D" id="3.20.20.140">
    <property type="entry name" value="Metal-dependent hydrolases"/>
    <property type="match status" value="1"/>
</dbReference>
<organism evidence="11 12">
    <name type="scientific">Thioalkalivibrio versutus</name>
    <dbReference type="NCBI Taxonomy" id="106634"/>
    <lineage>
        <taxon>Bacteria</taxon>
        <taxon>Pseudomonadati</taxon>
        <taxon>Pseudomonadota</taxon>
        <taxon>Gammaproteobacteria</taxon>
        <taxon>Chromatiales</taxon>
        <taxon>Ectothiorhodospiraceae</taxon>
        <taxon>Thioalkalivibrio</taxon>
    </lineage>
</organism>
<dbReference type="KEGG" id="tvr:TVD_07200"/>
<dbReference type="PANTHER" id="PTHR32294:SF0">
    <property type="entry name" value="DNA POLYMERASE III SUBUNIT ALPHA"/>
    <property type="match status" value="1"/>
</dbReference>
<evidence type="ECO:0000256" key="8">
    <source>
        <dbReference type="ARBA" id="ARBA00022932"/>
    </source>
</evidence>
<dbReference type="CDD" id="cd04485">
    <property type="entry name" value="DnaE_OBF"/>
    <property type="match status" value="1"/>
</dbReference>
<dbReference type="SMART" id="SM00481">
    <property type="entry name" value="POLIIIAc"/>
    <property type="match status" value="1"/>
</dbReference>
<dbReference type="Pfam" id="PF07733">
    <property type="entry name" value="DNA_pol3_alpha"/>
    <property type="match status" value="1"/>
</dbReference>
<dbReference type="GO" id="GO:0003887">
    <property type="term" value="F:DNA-directed DNA polymerase activity"/>
    <property type="evidence" value="ECO:0007669"/>
    <property type="project" value="UniProtKB-KW"/>
</dbReference>
<dbReference type="InterPro" id="IPR011708">
    <property type="entry name" value="DNA_pol3_alpha_NTPase_dom"/>
</dbReference>
<evidence type="ECO:0000256" key="2">
    <source>
        <dbReference type="ARBA" id="ARBA00012417"/>
    </source>
</evidence>
<name>A0A0G3G6S7_9GAMM</name>
<dbReference type="GO" id="GO:0006260">
    <property type="term" value="P:DNA replication"/>
    <property type="evidence" value="ECO:0007669"/>
    <property type="project" value="UniProtKB-KW"/>
</dbReference>
<protein>
    <recommendedName>
        <fullName evidence="3">DNA polymerase III subunit alpha</fullName>
        <ecNumber evidence="2">2.7.7.7</ecNumber>
    </recommendedName>
</protein>
<dbReference type="InterPro" id="IPR041931">
    <property type="entry name" value="DNA_pol3_alpha_thumb_dom"/>
</dbReference>
<dbReference type="InterPro" id="IPR004805">
    <property type="entry name" value="DnaE2/DnaE/PolC"/>
</dbReference>
<dbReference type="Gene3D" id="2.40.50.140">
    <property type="entry name" value="Nucleic acid-binding proteins"/>
    <property type="match status" value="1"/>
</dbReference>
<dbReference type="CDD" id="cd07433">
    <property type="entry name" value="PHP_PolIIIA_DnaE1"/>
    <property type="match status" value="1"/>
</dbReference>
<dbReference type="Pfam" id="PF20914">
    <property type="entry name" value="DNA_pol_IIIA_C"/>
    <property type="match status" value="1"/>
</dbReference>
<dbReference type="Proteomes" id="UP000064201">
    <property type="component" value="Chromosome"/>
</dbReference>
<evidence type="ECO:0000313" key="12">
    <source>
        <dbReference type="Proteomes" id="UP000064201"/>
    </source>
</evidence>
<dbReference type="Pfam" id="PF17657">
    <property type="entry name" value="DNA_pol3_finger"/>
    <property type="match status" value="1"/>
</dbReference>
<dbReference type="InterPro" id="IPR016195">
    <property type="entry name" value="Pol/histidinol_Pase-like"/>
</dbReference>
<dbReference type="RefSeq" id="WP_047251213.1">
    <property type="nucleotide sequence ID" value="NZ_CP011367.1"/>
</dbReference>
<dbReference type="InterPro" id="IPR040982">
    <property type="entry name" value="DNA_pol3_finger"/>
</dbReference>
<proteinExistence type="predicted"/>
<dbReference type="OrthoDB" id="9803237at2"/>
<dbReference type="InterPro" id="IPR004365">
    <property type="entry name" value="NA-bd_OB_tRNA"/>
</dbReference>
<dbReference type="FunFam" id="1.10.10.1600:FF:000001">
    <property type="entry name" value="DNA polymerase III subunit alpha"/>
    <property type="match status" value="1"/>
</dbReference>
<dbReference type="InterPro" id="IPR049821">
    <property type="entry name" value="PolIIIA_DnaE1_PHP"/>
</dbReference>
<dbReference type="InterPro" id="IPR029460">
    <property type="entry name" value="DNAPol_HHH"/>
</dbReference>
<evidence type="ECO:0000256" key="5">
    <source>
        <dbReference type="ARBA" id="ARBA00022679"/>
    </source>
</evidence>
<sequence>MSEGHPGFVHLRVHSEYSLIDGLVRLKPLVNAVAEGGMPAVAVTDHCNLFGLVKFYRAAIAKGVQPIIGADVLVRDARADGSLARMTLLAQNDPGYRNLTRLISRAWQEGQEKGIPRVDCAWLDAAAEGLIALSGGIDGLFVNGSGAARALLAEDLEPWMQRFPGRFYLELVRSDRPGEEAWIEQALAAAEAFDLPVVATNDVRFLRPEDFEAHEARVCIHDGVTLDDPRRPRRYSEAQYLRTPEEMAERFADIPEALANSVAIARRCSVSLTLGESVLPDFPVPEGYTVEDHLRETSAQGLAGRLERFCFAPAADYEARLQRELDVICQMGFPGYFLIVADFIQWAKDNGIPVGPGRGSGAGSLVAYALGITDLDPLRYDLLFERFLNPERVSMPDFDVDFCMERRDDVIDYVAERYGRDKVSQIITHGTMAAKAVVRDVGRVLGHGYGFVDRIAKLIPFELGMTLQKALTESADLKTQYDEDEEVRAIIDLAQKLEGLTRNAGKHAGGVVIAPSALTDFSPLYCEDDGGSLVTHFDKDDVEAVGLVKFDFLGLRTLTIIDWAVDNVRKMDAAVQVDLDAIPLDDAETFRLLKDYQTTAVFQLESGGMKDLIRRLQPDSFEEIIALVALYRPGPLQSGMVDDFIDRKHGRAQVEYPHPDLEPILQPTYGVILYQEQVMQIAQVLGNYTLGGADLLRRAMGKKKPEEMAKQREIFLEGALGRGVDEGVATYIFDLMEKFAGYGFNKSHSAAYALVAYQTAWLKAHYPAPFMAAVLSADMDNTDKVVGLIEECRNMGLEVLPPDVNQSDYRFTCHDAQTVVYGLGAIKGVGESAIDTLLKARGEGGEFHGLVDLCQRVDLGKLNKRVLETLVRAGAMDRIGANRATLLNDIPMAVAAAEQSERNANLGVVDLFGDPAAAVIPDSATLAEMEDDDRLRGEKDTLGLYLTGHPVERYRAEMLRLTGTTLQALEAKLEDRPDEPQGQKWRGKQETVRIAGLIVGVRVRNTQSGRMGIVTLDDRSGRAEVVLFNDDFTTYKDRLEPDALLVAEGTVTLDDYAGGIRMRARTVYSLDEARVQWARALHLCLEGVVPEQVAHLRGLMEPHREGPCRVHLCYRRDGLEADISLPEGWTIRPDERLLRGIQQSLGPGCEAEVLYGR</sequence>